<proteinExistence type="predicted"/>
<reference evidence="1 2" key="1">
    <citation type="submission" date="2013-05" db="EMBL/GenBank/DDBJ databases">
        <title>Complete genome sequence of the lipase-producing bacterium Photobacterium gaetbulicola Gung47.</title>
        <authorList>
            <person name="Kim Y.-O."/>
        </authorList>
    </citation>
    <scope>NUCLEOTIDE SEQUENCE [LARGE SCALE GENOMIC DNA]</scope>
    <source>
        <strain evidence="1 2">Gung47</strain>
    </source>
</reference>
<dbReference type="PATRIC" id="fig|658445.3.peg.4872"/>
<dbReference type="Proteomes" id="UP000032303">
    <property type="component" value="Chromosome 2"/>
</dbReference>
<accession>A0A0C5WCQ0</accession>
<gene>
    <name evidence="1" type="ORF">H744_2c2828</name>
</gene>
<sequence length="110" mass="12152">MKLQSLSMYRLKVKAIETCESFTVRNGVDFSILVSTSSSLLNQYYVVESQSLEGASGKVIPLAHVQVSKPTGVIKFLAFQPENWGISADSDDLVKIISHSIAKLDTFELR</sequence>
<name>A0A0C5WCQ0_9GAMM</name>
<dbReference type="EMBL" id="CP005974">
    <property type="protein sequence ID" value="AJR09481.1"/>
    <property type="molecule type" value="Genomic_DNA"/>
</dbReference>
<dbReference type="HOGENOM" id="CLU_2168609_0_0_6"/>
<dbReference type="KEGG" id="pgb:H744_2c2828"/>
<evidence type="ECO:0000313" key="2">
    <source>
        <dbReference type="Proteomes" id="UP000032303"/>
    </source>
</evidence>
<evidence type="ECO:0000313" key="1">
    <source>
        <dbReference type="EMBL" id="AJR09481.1"/>
    </source>
</evidence>
<dbReference type="AlphaFoldDB" id="A0A0C5WCQ0"/>
<dbReference type="OrthoDB" id="7068717at2"/>
<protein>
    <submittedName>
        <fullName evidence="1">Uncharacterized protein</fullName>
    </submittedName>
</protein>
<organism evidence="1 2">
    <name type="scientific">Photobacterium gaetbulicola Gung47</name>
    <dbReference type="NCBI Taxonomy" id="658445"/>
    <lineage>
        <taxon>Bacteria</taxon>
        <taxon>Pseudomonadati</taxon>
        <taxon>Pseudomonadota</taxon>
        <taxon>Gammaproteobacteria</taxon>
        <taxon>Vibrionales</taxon>
        <taxon>Vibrionaceae</taxon>
        <taxon>Photobacterium</taxon>
    </lineage>
</organism>
<keyword evidence="2" id="KW-1185">Reference proteome</keyword>